<dbReference type="PANTHER" id="PTHR11086:SF18">
    <property type="entry name" value="DEOXYCYTIDYLATE DEAMINASE"/>
    <property type="match status" value="1"/>
</dbReference>
<dbReference type="PIRSF" id="PIRSF006019">
    <property type="entry name" value="dCMP_deaminase"/>
    <property type="match status" value="1"/>
</dbReference>
<dbReference type="GO" id="GO:0006220">
    <property type="term" value="P:pyrimidine nucleotide metabolic process"/>
    <property type="evidence" value="ECO:0007669"/>
    <property type="project" value="InterPro"/>
</dbReference>
<feature type="domain" description="CMP/dCMP-type deaminase" evidence="7">
    <location>
        <begin position="5"/>
        <end position="143"/>
    </location>
</feature>
<feature type="binding site" evidence="6">
    <location>
        <position position="83"/>
    </location>
    <ligand>
        <name>Zn(2+)</name>
        <dbReference type="ChEBI" id="CHEBI:29105"/>
        <note>catalytic</note>
    </ligand>
</feature>
<keyword evidence="9" id="KW-1185">Reference proteome</keyword>
<dbReference type="PROSITE" id="PS51747">
    <property type="entry name" value="CYT_DCMP_DEAMINASES_2"/>
    <property type="match status" value="1"/>
</dbReference>
<keyword evidence="3" id="KW-0378">Hydrolase</keyword>
<feature type="binding site" evidence="6">
    <location>
        <position position="109"/>
    </location>
    <ligand>
        <name>Zn(2+)</name>
        <dbReference type="ChEBI" id="CHEBI:29105"/>
        <note>catalytic</note>
    </ligand>
</feature>
<dbReference type="SUPFAM" id="SSF53927">
    <property type="entry name" value="Cytidine deaminase-like"/>
    <property type="match status" value="1"/>
</dbReference>
<proteinExistence type="inferred from homology"/>
<evidence type="ECO:0000313" key="9">
    <source>
        <dbReference type="Proteomes" id="UP000827624"/>
    </source>
</evidence>
<name>A0AAE9C6X4_9CAUD</name>
<dbReference type="GO" id="GO:0008270">
    <property type="term" value="F:zinc ion binding"/>
    <property type="evidence" value="ECO:0007669"/>
    <property type="project" value="InterPro"/>
</dbReference>
<dbReference type="KEGG" id="vg:77947800"/>
<organism evidence="8 9">
    <name type="scientific">Streptomyces phage Pablito</name>
    <dbReference type="NCBI Taxonomy" id="2894593"/>
    <lineage>
        <taxon>Viruses</taxon>
        <taxon>Duplodnaviria</taxon>
        <taxon>Heunggongvirae</taxon>
        <taxon>Uroviricota</taxon>
        <taxon>Caudoviricetes</taxon>
        <taxon>Arquatrovirinae</taxon>
        <taxon>Janusvirus</taxon>
        <taxon>Janusvirus pablito</taxon>
    </lineage>
</organism>
<dbReference type="EMBL" id="OK412919">
    <property type="protein sequence ID" value="UFD97972.1"/>
    <property type="molecule type" value="Genomic_DNA"/>
</dbReference>
<evidence type="ECO:0000259" key="7">
    <source>
        <dbReference type="PROSITE" id="PS51747"/>
    </source>
</evidence>
<dbReference type="Proteomes" id="UP000827624">
    <property type="component" value="Segment"/>
</dbReference>
<dbReference type="InterPro" id="IPR002125">
    <property type="entry name" value="CMP_dCMP_dom"/>
</dbReference>
<sequence length="152" mass="16464">MSRPSWDDWALDLAEVVATRADCTRSQVGAVLLSRTHRVLAVGYNGLPAGLPGCASKGNCPRGQLSYEQVAANSDYSNCPAIHAEANAIYHADPYELEGATLYVTREPCPACFTLIRAAGVRNVRYREESTQCSPQAEAFRSMLNQAVNSRG</sequence>
<evidence type="ECO:0000256" key="2">
    <source>
        <dbReference type="ARBA" id="ARBA00022723"/>
    </source>
</evidence>
<feature type="binding site" evidence="6">
    <location>
        <position position="112"/>
    </location>
    <ligand>
        <name>Zn(2+)</name>
        <dbReference type="ChEBI" id="CHEBI:29105"/>
        <note>catalytic</note>
    </ligand>
</feature>
<keyword evidence="4 6" id="KW-0862">Zinc</keyword>
<evidence type="ECO:0000256" key="1">
    <source>
        <dbReference type="ARBA" id="ARBA00006576"/>
    </source>
</evidence>
<dbReference type="GO" id="GO:0004132">
    <property type="term" value="F:dCMP deaminase activity"/>
    <property type="evidence" value="ECO:0007669"/>
    <property type="project" value="InterPro"/>
</dbReference>
<accession>A0AAE9C6X4</accession>
<comment type="similarity">
    <text evidence="1">Belongs to the cytidine and deoxycytidylate deaminase family.</text>
</comment>
<evidence type="ECO:0000256" key="4">
    <source>
        <dbReference type="ARBA" id="ARBA00022833"/>
    </source>
</evidence>
<dbReference type="Gene3D" id="3.40.140.10">
    <property type="entry name" value="Cytidine Deaminase, domain 2"/>
    <property type="match status" value="1"/>
</dbReference>
<evidence type="ECO:0000256" key="3">
    <source>
        <dbReference type="ARBA" id="ARBA00022801"/>
    </source>
</evidence>
<reference evidence="8" key="1">
    <citation type="submission" date="2021-10" db="EMBL/GenBank/DDBJ databases">
        <title>Bacteriophage attack leads to shedding of the bacterial cell wall.</title>
        <authorList>
            <person name="Ongenae V."/>
            <person name="Claessen D."/>
            <person name="Briegel A."/>
        </authorList>
    </citation>
    <scope>NUCLEOTIDE SEQUENCE</scope>
</reference>
<evidence type="ECO:0000256" key="5">
    <source>
        <dbReference type="PIRSR" id="PIRSR006019-1"/>
    </source>
</evidence>
<evidence type="ECO:0000313" key="8">
    <source>
        <dbReference type="EMBL" id="UFD97972.1"/>
    </source>
</evidence>
<dbReference type="PROSITE" id="PS00903">
    <property type="entry name" value="CYT_DCMP_DEAMINASES_1"/>
    <property type="match status" value="1"/>
</dbReference>
<dbReference type="InterPro" id="IPR016193">
    <property type="entry name" value="Cytidine_deaminase-like"/>
</dbReference>
<dbReference type="InterPro" id="IPR016192">
    <property type="entry name" value="APOBEC/CMP_deaminase_Zn-bd"/>
</dbReference>
<dbReference type="Pfam" id="PF00383">
    <property type="entry name" value="dCMP_cyt_deam_1"/>
    <property type="match status" value="1"/>
</dbReference>
<dbReference type="RefSeq" id="YP_010671547.1">
    <property type="nucleotide sequence ID" value="NC_070968.1"/>
</dbReference>
<evidence type="ECO:0000256" key="6">
    <source>
        <dbReference type="PIRSR" id="PIRSR006019-2"/>
    </source>
</evidence>
<dbReference type="InterPro" id="IPR015517">
    <property type="entry name" value="dCMP_deaminase-rel"/>
</dbReference>
<feature type="active site" description="Proton donor" evidence="5">
    <location>
        <position position="85"/>
    </location>
</feature>
<dbReference type="PANTHER" id="PTHR11086">
    <property type="entry name" value="DEOXYCYTIDYLATE DEAMINASE-RELATED"/>
    <property type="match status" value="1"/>
</dbReference>
<comment type="cofactor">
    <cofactor evidence="6">
        <name>Zn(2+)</name>
        <dbReference type="ChEBI" id="CHEBI:29105"/>
    </cofactor>
</comment>
<keyword evidence="2 6" id="KW-0479">Metal-binding</keyword>
<dbReference type="GeneID" id="77947800"/>
<dbReference type="InterPro" id="IPR016473">
    <property type="entry name" value="dCMP_deaminase"/>
</dbReference>
<protein>
    <submittedName>
        <fullName evidence="8">dCMP deaminase</fullName>
    </submittedName>
</protein>